<dbReference type="InterPro" id="IPR001633">
    <property type="entry name" value="EAL_dom"/>
</dbReference>
<dbReference type="SUPFAM" id="SSF55073">
    <property type="entry name" value="Nucleotide cyclase"/>
    <property type="match status" value="1"/>
</dbReference>
<feature type="domain" description="GGDEF" evidence="3">
    <location>
        <begin position="287"/>
        <end position="420"/>
    </location>
</feature>
<feature type="domain" description="MHYT" evidence="4">
    <location>
        <begin position="5"/>
        <end position="200"/>
    </location>
</feature>
<sequence length="704" mass="74894">MSGSYHPLFVLLSVVVATLAAYTALELAARIPGDGQHGRRQLWLAGGCVALGIGIWSMHFIGMMALTLPIPVGFDAWLTGGSVLLASASAYLALATATRGTLTVKRLLVAGTCMGAGIAAMHYCGMAAMRMAPGIDYSVPVVVLSVLLAIGASMAALLIAFRLRNAADEYVIGKRFAGALVMGLAIAGMHYTGMSAASFAPGSVCLTVNAIGTDWLAVLVSTASFLVLTGTLFFLGWHNSTLASSLREANHRLHHLGTHDALTGLPNRVSLLHHIDATATRAARDHAQFAVLFVDLDGFKSINDSLGHAVGDLLLQGCAARLVESVGPDGLVARVGGDEFVVVLAAIAEERHAADVAGKLLRTLGKESTASGARLRTAASLGIAFYPKDGTTADELLQNADIAMYAAKSAGRNAYRVFTPEMSLKADRTMVLQRDLPGGMEDGSLYLVFQPKFKAHGRHLTGGEALLRWRHPQYGEVPAPEFIAVAERSGQIVQIGEWVVAEVCRWIRRWDDARLPVTQIAINLSAVQFGMPDLVDRIDAIVAAAGVAPSRFMFEITETVAMHDAEKTAGTIARFHAHGYEMAIDDFGTGYSSLAYLQRFRVKQLKIDRFFTGELDMHEAEGKALLQAIVTLSHALHMDVVAEGVETATQLRKLQEAGCDEVQGFLLATPATGADFEAVMRAARTPVPSRTADSARGLAATPQA</sequence>
<dbReference type="SMART" id="SM00052">
    <property type="entry name" value="EAL"/>
    <property type="match status" value="1"/>
</dbReference>
<evidence type="ECO:0000313" key="5">
    <source>
        <dbReference type="EMBL" id="RZT39399.1"/>
    </source>
</evidence>
<evidence type="ECO:0000259" key="3">
    <source>
        <dbReference type="PROSITE" id="PS50887"/>
    </source>
</evidence>
<dbReference type="Pfam" id="PF00990">
    <property type="entry name" value="GGDEF"/>
    <property type="match status" value="1"/>
</dbReference>
<dbReference type="PROSITE" id="PS50924">
    <property type="entry name" value="MHYT"/>
    <property type="match status" value="1"/>
</dbReference>
<evidence type="ECO:0000259" key="4">
    <source>
        <dbReference type="PROSITE" id="PS50924"/>
    </source>
</evidence>
<dbReference type="OrthoDB" id="9813903at2"/>
<dbReference type="PANTHER" id="PTHR44757:SF2">
    <property type="entry name" value="BIOFILM ARCHITECTURE MAINTENANCE PROTEIN MBAA"/>
    <property type="match status" value="1"/>
</dbReference>
<dbReference type="SUPFAM" id="SSF141868">
    <property type="entry name" value="EAL domain-like"/>
    <property type="match status" value="1"/>
</dbReference>
<organism evidence="5 6">
    <name type="scientific">Cupriavidus agavae</name>
    <dbReference type="NCBI Taxonomy" id="1001822"/>
    <lineage>
        <taxon>Bacteria</taxon>
        <taxon>Pseudomonadati</taxon>
        <taxon>Pseudomonadota</taxon>
        <taxon>Betaproteobacteria</taxon>
        <taxon>Burkholderiales</taxon>
        <taxon>Burkholderiaceae</taxon>
        <taxon>Cupriavidus</taxon>
    </lineage>
</organism>
<dbReference type="Pfam" id="PF03707">
    <property type="entry name" value="MHYT"/>
    <property type="match status" value="3"/>
</dbReference>
<feature type="domain" description="EAL" evidence="2">
    <location>
        <begin position="429"/>
        <end position="684"/>
    </location>
</feature>
<dbReference type="InterPro" id="IPR029787">
    <property type="entry name" value="Nucleotide_cyclase"/>
</dbReference>
<dbReference type="RefSeq" id="WP_130391567.1">
    <property type="nucleotide sequence ID" value="NZ_SGXM01000002.1"/>
</dbReference>
<keyword evidence="1" id="KW-1133">Transmembrane helix</keyword>
<evidence type="ECO:0000256" key="1">
    <source>
        <dbReference type="PROSITE-ProRule" id="PRU00244"/>
    </source>
</evidence>
<dbReference type="CDD" id="cd01948">
    <property type="entry name" value="EAL"/>
    <property type="match status" value="1"/>
</dbReference>
<gene>
    <name evidence="5" type="ORF">EV147_2594</name>
</gene>
<evidence type="ECO:0000259" key="2">
    <source>
        <dbReference type="PROSITE" id="PS50883"/>
    </source>
</evidence>
<name>A0A4V2FH85_9BURK</name>
<dbReference type="InterPro" id="IPR043128">
    <property type="entry name" value="Rev_trsase/Diguanyl_cyclase"/>
</dbReference>
<dbReference type="InterPro" id="IPR000160">
    <property type="entry name" value="GGDEF_dom"/>
</dbReference>
<protein>
    <submittedName>
        <fullName evidence="5">Diguanylate cyclase (GGDEF)-like protein</fullName>
    </submittedName>
</protein>
<dbReference type="InterPro" id="IPR035919">
    <property type="entry name" value="EAL_sf"/>
</dbReference>
<dbReference type="Pfam" id="PF00563">
    <property type="entry name" value="EAL"/>
    <property type="match status" value="1"/>
</dbReference>
<feature type="transmembrane region" description="Helical" evidence="1">
    <location>
        <begin position="107"/>
        <end position="129"/>
    </location>
</feature>
<dbReference type="PANTHER" id="PTHR44757">
    <property type="entry name" value="DIGUANYLATE CYCLASE DGCP"/>
    <property type="match status" value="1"/>
</dbReference>
<dbReference type="EMBL" id="SGXM01000002">
    <property type="protein sequence ID" value="RZT39399.1"/>
    <property type="molecule type" value="Genomic_DNA"/>
</dbReference>
<evidence type="ECO:0000313" key="6">
    <source>
        <dbReference type="Proteomes" id="UP000291078"/>
    </source>
</evidence>
<feature type="transmembrane region" description="Helical" evidence="1">
    <location>
        <begin position="141"/>
        <end position="163"/>
    </location>
</feature>
<dbReference type="Proteomes" id="UP000291078">
    <property type="component" value="Unassembled WGS sequence"/>
</dbReference>
<dbReference type="Gene3D" id="3.20.20.450">
    <property type="entry name" value="EAL domain"/>
    <property type="match status" value="1"/>
</dbReference>
<keyword evidence="6" id="KW-1185">Reference proteome</keyword>
<reference evidence="5 6" key="1">
    <citation type="journal article" date="2015" name="Stand. Genomic Sci.">
        <title>Genomic Encyclopedia of Bacterial and Archaeal Type Strains, Phase III: the genomes of soil and plant-associated and newly described type strains.</title>
        <authorList>
            <person name="Whitman W.B."/>
            <person name="Woyke T."/>
            <person name="Klenk H.P."/>
            <person name="Zhou Y."/>
            <person name="Lilburn T.G."/>
            <person name="Beck B.J."/>
            <person name="De Vos P."/>
            <person name="Vandamme P."/>
            <person name="Eisen J.A."/>
            <person name="Garrity G."/>
            <person name="Hugenholtz P."/>
            <person name="Kyrpides N.C."/>
        </authorList>
    </citation>
    <scope>NUCLEOTIDE SEQUENCE [LARGE SCALE GENOMIC DNA]</scope>
    <source>
        <strain evidence="5 6">ASC-9842</strain>
    </source>
</reference>
<dbReference type="CDD" id="cd01949">
    <property type="entry name" value="GGDEF"/>
    <property type="match status" value="1"/>
</dbReference>
<accession>A0A4V2FH85</accession>
<feature type="transmembrane region" description="Helical" evidence="1">
    <location>
        <begin position="41"/>
        <end position="70"/>
    </location>
</feature>
<dbReference type="InterPro" id="IPR005330">
    <property type="entry name" value="MHYT_dom"/>
</dbReference>
<dbReference type="NCBIfam" id="TIGR00254">
    <property type="entry name" value="GGDEF"/>
    <property type="match status" value="1"/>
</dbReference>
<keyword evidence="1" id="KW-0812">Transmembrane</keyword>
<dbReference type="SMART" id="SM00267">
    <property type="entry name" value="GGDEF"/>
    <property type="match status" value="1"/>
</dbReference>
<feature type="transmembrane region" description="Helical" evidence="1">
    <location>
        <begin position="76"/>
        <end position="95"/>
    </location>
</feature>
<dbReference type="Gene3D" id="3.30.70.270">
    <property type="match status" value="1"/>
</dbReference>
<dbReference type="AlphaFoldDB" id="A0A4V2FH85"/>
<keyword evidence="1" id="KW-0472">Membrane</keyword>
<proteinExistence type="predicted"/>
<dbReference type="GO" id="GO:0016020">
    <property type="term" value="C:membrane"/>
    <property type="evidence" value="ECO:0007669"/>
    <property type="project" value="UniProtKB-UniRule"/>
</dbReference>
<dbReference type="InterPro" id="IPR052155">
    <property type="entry name" value="Biofilm_reg_signaling"/>
</dbReference>
<dbReference type="PROSITE" id="PS50887">
    <property type="entry name" value="GGDEF"/>
    <property type="match status" value="1"/>
</dbReference>
<comment type="caution">
    <text evidence="5">The sequence shown here is derived from an EMBL/GenBank/DDBJ whole genome shotgun (WGS) entry which is preliminary data.</text>
</comment>
<dbReference type="PROSITE" id="PS50883">
    <property type="entry name" value="EAL"/>
    <property type="match status" value="1"/>
</dbReference>
<feature type="transmembrane region" description="Helical" evidence="1">
    <location>
        <begin position="215"/>
        <end position="237"/>
    </location>
</feature>
<feature type="transmembrane region" description="Helical" evidence="1">
    <location>
        <begin position="175"/>
        <end position="195"/>
    </location>
</feature>
<feature type="transmembrane region" description="Helical" evidence="1">
    <location>
        <begin position="6"/>
        <end position="29"/>
    </location>
</feature>